<evidence type="ECO:0000313" key="6">
    <source>
        <dbReference type="Proteomes" id="UP000005439"/>
    </source>
</evidence>
<evidence type="ECO:0000256" key="1">
    <source>
        <dbReference type="ARBA" id="ARBA00022555"/>
    </source>
</evidence>
<sequence>MPFEPVDGFFRYQLAVGTVLTAEVNAKAKKPAYHLVIDFGPWGTKHTSAQLTRHYVPEDLVGTQVVAVLNFPPRRIADVTSEVLVLGAVQDEGRDVILLRPDHPVPNGTLIS</sequence>
<keyword evidence="1 3" id="KW-0820">tRNA-binding</keyword>
<dbReference type="InterPro" id="IPR002547">
    <property type="entry name" value="tRNA-bd_dom"/>
</dbReference>
<evidence type="ECO:0000259" key="4">
    <source>
        <dbReference type="PROSITE" id="PS50886"/>
    </source>
</evidence>
<dbReference type="InterPro" id="IPR012340">
    <property type="entry name" value="NA-bd_OB-fold"/>
</dbReference>
<keyword evidence="6" id="KW-1185">Reference proteome</keyword>
<dbReference type="NCBIfam" id="NF007495">
    <property type="entry name" value="PRK10089.1-4"/>
    <property type="match status" value="1"/>
</dbReference>
<accession>G8TTX4</accession>
<dbReference type="SUPFAM" id="SSF50249">
    <property type="entry name" value="Nucleic acid-binding proteins"/>
    <property type="match status" value="1"/>
</dbReference>
<reference evidence="5 6" key="2">
    <citation type="journal article" date="2012" name="Stand. Genomic Sci.">
        <title>Complete genome sequence of the moderately thermophilic mineral-sulfide-oxidizing firmicute Sulfobacillus acidophilus type strain (NAL(T)).</title>
        <authorList>
            <person name="Anderson I."/>
            <person name="Chertkov O."/>
            <person name="Chen A."/>
            <person name="Saunders E."/>
            <person name="Lapidus A."/>
            <person name="Nolan M."/>
            <person name="Lucas S."/>
            <person name="Hammon N."/>
            <person name="Deshpande S."/>
            <person name="Cheng J.F."/>
            <person name="Han C."/>
            <person name="Tapia R."/>
            <person name="Goodwin L.A."/>
            <person name="Pitluck S."/>
            <person name="Liolios K."/>
            <person name="Pagani I."/>
            <person name="Ivanova N."/>
            <person name="Mikhailova N."/>
            <person name="Pati A."/>
            <person name="Palaniappan K."/>
            <person name="Land M."/>
            <person name="Pan C."/>
            <person name="Rohde M."/>
            <person name="Pukall R."/>
            <person name="Goker M."/>
            <person name="Detter J.C."/>
            <person name="Woyke T."/>
            <person name="Bristow J."/>
            <person name="Eisen J.A."/>
            <person name="Markowitz V."/>
            <person name="Hugenholtz P."/>
            <person name="Kyrpides N.C."/>
            <person name="Klenk H.P."/>
            <person name="Mavromatis K."/>
        </authorList>
    </citation>
    <scope>NUCLEOTIDE SEQUENCE [LARGE SCALE GENOMIC DNA]</scope>
    <source>
        <strain evidence="6">ATCC 700253 / DSM 10332 / NAL</strain>
    </source>
</reference>
<dbReference type="Pfam" id="PF01588">
    <property type="entry name" value="tRNA_bind"/>
    <property type="match status" value="1"/>
</dbReference>
<dbReference type="PANTHER" id="PTHR11586">
    <property type="entry name" value="TRNA-AMINOACYLATION COFACTOR ARC1 FAMILY MEMBER"/>
    <property type="match status" value="1"/>
</dbReference>
<dbReference type="InterPro" id="IPR008231">
    <property type="entry name" value="CsaA"/>
</dbReference>
<protein>
    <submittedName>
        <fullName evidence="5">Export-related chaperone CsaA</fullName>
    </submittedName>
</protein>
<dbReference type="HOGENOM" id="CLU_065946_2_1_9"/>
<evidence type="ECO:0000313" key="5">
    <source>
        <dbReference type="EMBL" id="AEW04565.1"/>
    </source>
</evidence>
<dbReference type="STRING" id="679936.Sulac_1065"/>
<evidence type="ECO:0000256" key="2">
    <source>
        <dbReference type="ARBA" id="ARBA00022884"/>
    </source>
</evidence>
<gene>
    <name evidence="5" type="ordered locus">Sulac_1065</name>
</gene>
<feature type="domain" description="TRNA-binding" evidence="4">
    <location>
        <begin position="8"/>
        <end position="112"/>
    </location>
</feature>
<proteinExistence type="predicted"/>
<dbReference type="FunFam" id="2.40.50.140:FF:000165">
    <property type="entry name" value="Chaperone CsaA"/>
    <property type="match status" value="1"/>
</dbReference>
<dbReference type="Gene3D" id="2.40.50.140">
    <property type="entry name" value="Nucleic acid-binding proteins"/>
    <property type="match status" value="1"/>
</dbReference>
<dbReference type="PROSITE" id="PS50886">
    <property type="entry name" value="TRBD"/>
    <property type="match status" value="1"/>
</dbReference>
<dbReference type="AlphaFoldDB" id="G8TTX4"/>
<dbReference type="KEGG" id="sap:Sulac_1065"/>
<reference evidence="6" key="1">
    <citation type="submission" date="2011-12" db="EMBL/GenBank/DDBJ databases">
        <title>The complete genome of chromosome of Sulfobacillus acidophilus DSM 10332.</title>
        <authorList>
            <person name="Lucas S."/>
            <person name="Han J."/>
            <person name="Lapidus A."/>
            <person name="Bruce D."/>
            <person name="Goodwin L."/>
            <person name="Pitluck S."/>
            <person name="Peters L."/>
            <person name="Kyrpides N."/>
            <person name="Mavromatis K."/>
            <person name="Ivanova N."/>
            <person name="Mikhailova N."/>
            <person name="Chertkov O."/>
            <person name="Saunders E."/>
            <person name="Detter J.C."/>
            <person name="Tapia R."/>
            <person name="Han C."/>
            <person name="Land M."/>
            <person name="Hauser L."/>
            <person name="Markowitz V."/>
            <person name="Cheng J.-F."/>
            <person name="Hugenholtz P."/>
            <person name="Woyke T."/>
            <person name="Wu D."/>
            <person name="Pukall R."/>
            <person name="Gehrich-Schroeter G."/>
            <person name="Schneider S."/>
            <person name="Klenk H.-P."/>
            <person name="Eisen J.A."/>
        </authorList>
    </citation>
    <scope>NUCLEOTIDE SEQUENCE [LARGE SCALE GENOMIC DNA]</scope>
    <source>
        <strain evidence="6">ATCC 700253 / DSM 10332 / NAL</strain>
    </source>
</reference>
<name>G8TTX4_SULAD</name>
<evidence type="ECO:0000256" key="3">
    <source>
        <dbReference type="PROSITE-ProRule" id="PRU00209"/>
    </source>
</evidence>
<dbReference type="Proteomes" id="UP000005439">
    <property type="component" value="Chromosome"/>
</dbReference>
<dbReference type="PATRIC" id="fig|679936.5.peg.1124"/>
<dbReference type="GO" id="GO:0000049">
    <property type="term" value="F:tRNA binding"/>
    <property type="evidence" value="ECO:0007669"/>
    <property type="project" value="UniProtKB-UniRule"/>
</dbReference>
<dbReference type="EMBL" id="CP003179">
    <property type="protein sequence ID" value="AEW04565.1"/>
    <property type="molecule type" value="Genomic_DNA"/>
</dbReference>
<dbReference type="InterPro" id="IPR051270">
    <property type="entry name" value="Tyrosine-tRNA_ligase_regulator"/>
</dbReference>
<keyword evidence="2 3" id="KW-0694">RNA-binding</keyword>
<dbReference type="NCBIfam" id="NF007494">
    <property type="entry name" value="PRK10089.1-3"/>
    <property type="match status" value="1"/>
</dbReference>
<dbReference type="PANTHER" id="PTHR11586:SF37">
    <property type="entry name" value="TRNA-BINDING DOMAIN-CONTAINING PROTEIN"/>
    <property type="match status" value="1"/>
</dbReference>
<organism evidence="5 6">
    <name type="scientific">Sulfobacillus acidophilus (strain ATCC 700253 / DSM 10332 / NAL)</name>
    <dbReference type="NCBI Taxonomy" id="679936"/>
    <lineage>
        <taxon>Bacteria</taxon>
        <taxon>Bacillati</taxon>
        <taxon>Bacillota</taxon>
        <taxon>Clostridia</taxon>
        <taxon>Eubacteriales</taxon>
        <taxon>Clostridiales Family XVII. Incertae Sedis</taxon>
        <taxon>Sulfobacillus</taxon>
    </lineage>
</organism>
<dbReference type="CDD" id="cd02798">
    <property type="entry name" value="tRNA_bind_CsaA"/>
    <property type="match status" value="1"/>
</dbReference>
<dbReference type="NCBIfam" id="TIGR02222">
    <property type="entry name" value="chap_CsaA"/>
    <property type="match status" value="1"/>
</dbReference>